<dbReference type="EMBL" id="QVID01000002">
    <property type="protein sequence ID" value="RFN57907.1"/>
    <property type="molecule type" value="Genomic_DNA"/>
</dbReference>
<dbReference type="AlphaFoldDB" id="A0A3E1Q6Z2"/>
<proteinExistence type="predicted"/>
<comment type="caution">
    <text evidence="1">The sequence shown here is derived from an EMBL/GenBank/DDBJ whole genome shotgun (WGS) entry which is preliminary data.</text>
</comment>
<keyword evidence="2" id="KW-1185">Reference proteome</keyword>
<accession>A0A3E1Q6Z2</accession>
<reference evidence="1 2" key="1">
    <citation type="journal article" date="2007" name="Int. J. Syst. Evol. Microbiol.">
        <title>Marixanthomonas ophiurae gen. nov., sp. nov., a marine bacterium of the family Flavobacteriaceae isolated from a deep-sea brittle star.</title>
        <authorList>
            <person name="Romanenko L.A."/>
            <person name="Uchino M."/>
            <person name="Frolova G.M."/>
            <person name="Mikhailov V.V."/>
        </authorList>
    </citation>
    <scope>NUCLEOTIDE SEQUENCE [LARGE SCALE GENOMIC DNA]</scope>
    <source>
        <strain evidence="1 2">KMM 3046</strain>
    </source>
</reference>
<dbReference type="OrthoDB" id="9841903at2"/>
<name>A0A3E1Q6Z2_9FLAO</name>
<evidence type="ECO:0000313" key="2">
    <source>
        <dbReference type="Proteomes" id="UP000261082"/>
    </source>
</evidence>
<dbReference type="Proteomes" id="UP000261082">
    <property type="component" value="Unassembled WGS sequence"/>
</dbReference>
<sequence length="183" mass="21489">MVKTEINTSKIEEELVYFLQTKIHMCSLENTSFLSKNSIKNIVITEDNHVKNNLKFNQTKTLINLIKNIDSQDIINILIKFLDTPKTSKMYILKIPKSLRESKYKIYFWMLFFCHENLEDFQLGLHKLIKEISKEYSKKTVFEILNFGVILSKIKAEKRGLFNPSISVNGSDKKKSVTHFNYN</sequence>
<gene>
    <name evidence="1" type="ORF">DZ858_11725</name>
</gene>
<evidence type="ECO:0000313" key="1">
    <source>
        <dbReference type="EMBL" id="RFN57907.1"/>
    </source>
</evidence>
<dbReference type="RefSeq" id="WP_117159856.1">
    <property type="nucleotide sequence ID" value="NZ_QVID01000002.1"/>
</dbReference>
<protein>
    <submittedName>
        <fullName evidence="1">Uncharacterized protein</fullName>
    </submittedName>
</protein>
<organism evidence="1 2">
    <name type="scientific">Marixanthomonas ophiurae</name>
    <dbReference type="NCBI Taxonomy" id="387659"/>
    <lineage>
        <taxon>Bacteria</taxon>
        <taxon>Pseudomonadati</taxon>
        <taxon>Bacteroidota</taxon>
        <taxon>Flavobacteriia</taxon>
        <taxon>Flavobacteriales</taxon>
        <taxon>Flavobacteriaceae</taxon>
        <taxon>Marixanthomonas</taxon>
    </lineage>
</organism>